<dbReference type="STRING" id="3694.A0A2K1YD36"/>
<accession>A0A2K1YD36</accession>
<dbReference type="Proteomes" id="UP000006729">
    <property type="component" value="Chromosome 12"/>
</dbReference>
<dbReference type="GO" id="GO:0009736">
    <property type="term" value="P:cytokinin-activated signaling pathway"/>
    <property type="evidence" value="ECO:0007669"/>
    <property type="project" value="InterPro"/>
</dbReference>
<organism evidence="8 9">
    <name type="scientific">Populus trichocarpa</name>
    <name type="common">Western balsam poplar</name>
    <name type="synonym">Populus balsamifera subsp. trichocarpa</name>
    <dbReference type="NCBI Taxonomy" id="3694"/>
    <lineage>
        <taxon>Eukaryota</taxon>
        <taxon>Viridiplantae</taxon>
        <taxon>Streptophyta</taxon>
        <taxon>Embryophyta</taxon>
        <taxon>Tracheophyta</taxon>
        <taxon>Spermatophyta</taxon>
        <taxon>Magnoliopsida</taxon>
        <taxon>eudicotyledons</taxon>
        <taxon>Gunneridae</taxon>
        <taxon>Pentapetalae</taxon>
        <taxon>rosids</taxon>
        <taxon>fabids</taxon>
        <taxon>Malpighiales</taxon>
        <taxon>Salicaceae</taxon>
        <taxon>Saliceae</taxon>
        <taxon>Populus</taxon>
    </lineage>
</organism>
<dbReference type="CDD" id="cd17584">
    <property type="entry name" value="REC_typeB_ARR-like"/>
    <property type="match status" value="1"/>
</dbReference>
<dbReference type="SUPFAM" id="SSF46689">
    <property type="entry name" value="Homeodomain-like"/>
    <property type="match status" value="1"/>
</dbReference>
<dbReference type="Gene3D" id="3.40.50.2300">
    <property type="match status" value="1"/>
</dbReference>
<dbReference type="SMART" id="SM00448">
    <property type="entry name" value="REC"/>
    <property type="match status" value="1"/>
</dbReference>
<evidence type="ECO:0000256" key="6">
    <source>
        <dbReference type="PROSITE-ProRule" id="PRU00169"/>
    </source>
</evidence>
<dbReference type="InterPro" id="IPR045279">
    <property type="entry name" value="ARR-like"/>
</dbReference>
<dbReference type="AlphaFoldDB" id="A0A2K1YD36"/>
<dbReference type="InterPro" id="IPR011006">
    <property type="entry name" value="CheY-like_superfamily"/>
</dbReference>
<dbReference type="FunCoup" id="A0A2K1YD36">
    <property type="interactions" value="275"/>
</dbReference>
<dbReference type="Pfam" id="PF00072">
    <property type="entry name" value="Response_reg"/>
    <property type="match status" value="1"/>
</dbReference>
<dbReference type="Gene3D" id="1.10.10.60">
    <property type="entry name" value="Homeodomain-like"/>
    <property type="match status" value="1"/>
</dbReference>
<dbReference type="PANTHER" id="PTHR43874:SF19">
    <property type="entry name" value="RESPONSE REGULATOR 23-RELATED"/>
    <property type="match status" value="1"/>
</dbReference>
<keyword evidence="5" id="KW-0539">Nucleus</keyword>
<dbReference type="InParanoid" id="A0A2K1YD36"/>
<dbReference type="GO" id="GO:0003700">
    <property type="term" value="F:DNA-binding transcription factor activity"/>
    <property type="evidence" value="ECO:0000318"/>
    <property type="project" value="GO_Central"/>
</dbReference>
<dbReference type="PANTHER" id="PTHR43874">
    <property type="entry name" value="TWO-COMPONENT RESPONSE REGULATOR"/>
    <property type="match status" value="1"/>
</dbReference>
<comment type="caution">
    <text evidence="8">The sequence shown here is derived from an EMBL/GenBank/DDBJ whole genome shotgun (WGS) entry which is preliminary data.</text>
</comment>
<dbReference type="GO" id="GO:0000160">
    <property type="term" value="P:phosphorelay signal transduction system"/>
    <property type="evidence" value="ECO:0007669"/>
    <property type="project" value="UniProtKB-KW"/>
</dbReference>
<dbReference type="SUPFAM" id="SSF52172">
    <property type="entry name" value="CheY-like"/>
    <property type="match status" value="1"/>
</dbReference>
<reference evidence="8 9" key="1">
    <citation type="journal article" date="2006" name="Science">
        <title>The genome of black cottonwood, Populus trichocarpa (Torr. &amp; Gray).</title>
        <authorList>
            <person name="Tuskan G.A."/>
            <person name="Difazio S."/>
            <person name="Jansson S."/>
            <person name="Bohlmann J."/>
            <person name="Grigoriev I."/>
            <person name="Hellsten U."/>
            <person name="Putnam N."/>
            <person name="Ralph S."/>
            <person name="Rombauts S."/>
            <person name="Salamov A."/>
            <person name="Schein J."/>
            <person name="Sterck L."/>
            <person name="Aerts A."/>
            <person name="Bhalerao R.R."/>
            <person name="Bhalerao R.P."/>
            <person name="Blaudez D."/>
            <person name="Boerjan W."/>
            <person name="Brun A."/>
            <person name="Brunner A."/>
            <person name="Busov V."/>
            <person name="Campbell M."/>
            <person name="Carlson J."/>
            <person name="Chalot M."/>
            <person name="Chapman J."/>
            <person name="Chen G.L."/>
            <person name="Cooper D."/>
            <person name="Coutinho P.M."/>
            <person name="Couturier J."/>
            <person name="Covert S."/>
            <person name="Cronk Q."/>
            <person name="Cunningham R."/>
            <person name="Davis J."/>
            <person name="Degroeve S."/>
            <person name="Dejardin A."/>
            <person name="Depamphilis C."/>
            <person name="Detter J."/>
            <person name="Dirks B."/>
            <person name="Dubchak I."/>
            <person name="Duplessis S."/>
            <person name="Ehlting J."/>
            <person name="Ellis B."/>
            <person name="Gendler K."/>
            <person name="Goodstein D."/>
            <person name="Gribskov M."/>
            <person name="Grimwood J."/>
            <person name="Groover A."/>
            <person name="Gunter L."/>
            <person name="Hamberger B."/>
            <person name="Heinze B."/>
            <person name="Helariutta Y."/>
            <person name="Henrissat B."/>
            <person name="Holligan D."/>
            <person name="Holt R."/>
            <person name="Huang W."/>
            <person name="Islam-Faridi N."/>
            <person name="Jones S."/>
            <person name="Jones-Rhoades M."/>
            <person name="Jorgensen R."/>
            <person name="Joshi C."/>
            <person name="Kangasjarvi J."/>
            <person name="Karlsson J."/>
            <person name="Kelleher C."/>
            <person name="Kirkpatrick R."/>
            <person name="Kirst M."/>
            <person name="Kohler A."/>
            <person name="Kalluri U."/>
            <person name="Larimer F."/>
            <person name="Leebens-Mack J."/>
            <person name="Leple J.C."/>
            <person name="Locascio P."/>
            <person name="Lou Y."/>
            <person name="Lucas S."/>
            <person name="Martin F."/>
            <person name="Montanini B."/>
            <person name="Napoli C."/>
            <person name="Nelson D.R."/>
            <person name="Nelson C."/>
            <person name="Nieminen K."/>
            <person name="Nilsson O."/>
            <person name="Pereda V."/>
            <person name="Peter G."/>
            <person name="Philippe R."/>
            <person name="Pilate G."/>
            <person name="Poliakov A."/>
            <person name="Razumovskaya J."/>
            <person name="Richardson P."/>
            <person name="Rinaldi C."/>
            <person name="Ritland K."/>
            <person name="Rouze P."/>
            <person name="Ryaboy D."/>
            <person name="Schmutz J."/>
            <person name="Schrader J."/>
            <person name="Segerman B."/>
            <person name="Shin H."/>
            <person name="Siddiqui A."/>
            <person name="Sterky F."/>
            <person name="Terry A."/>
            <person name="Tsai C.J."/>
            <person name="Uberbacher E."/>
            <person name="Unneberg P."/>
            <person name="Vahala J."/>
            <person name="Wall K."/>
            <person name="Wessler S."/>
            <person name="Yang G."/>
            <person name="Yin T."/>
            <person name="Douglas C."/>
            <person name="Marra M."/>
            <person name="Sandberg G."/>
            <person name="Van de Peer Y."/>
            <person name="Rokhsar D."/>
        </authorList>
    </citation>
    <scope>NUCLEOTIDE SEQUENCE [LARGE SCALE GENOMIC DNA]</scope>
    <source>
        <strain evidence="9">cv. Nisqually</strain>
    </source>
</reference>
<gene>
    <name evidence="8" type="ORF">POPTR_012G137200v4</name>
</gene>
<evidence type="ECO:0000313" key="9">
    <source>
        <dbReference type="Proteomes" id="UP000006729"/>
    </source>
</evidence>
<dbReference type="NCBIfam" id="TIGR01557">
    <property type="entry name" value="myb_SHAQKYF"/>
    <property type="match status" value="1"/>
</dbReference>
<dbReference type="InterPro" id="IPR006447">
    <property type="entry name" value="Myb_dom_plants"/>
</dbReference>
<keyword evidence="3" id="KW-0805">Transcription regulation</keyword>
<evidence type="ECO:0000259" key="7">
    <source>
        <dbReference type="PROSITE" id="PS50110"/>
    </source>
</evidence>
<dbReference type="InterPro" id="IPR009057">
    <property type="entry name" value="Homeodomain-like_sf"/>
</dbReference>
<sequence length="511" mass="57411">MRSIFSENMDQRFLQRLFSLVSSAEILFLLLLPLTFIILKNIIRSCSESKYLPPGPKPWPIIGNLLHVGNQPHVSLAEIAKIHGPLISLRLGTQLLVVGSSAKAAAEILKTHDRFLSARHVPQVIPRESHVLRRVALVWCPESIDTWKLLRGLCRTELFSAKAIESSATLREKKVGELMDFLVAREGKVVSIGEVVFSTVFNTISNLLFSNDLAGLEEKGMSSGLKSHVRKLMLLVATPNIADFYPIFAGLDPQGLRRKLSKLVEETFAIWAINIKERRNSYVHDSPKRDFLDVFLANGFDDDQINWLAAELFSAGTDTTATTIEWAVAEILKNKEVMKKVDEELEREITKNTISESDVSGLPYLNACIKETLRLHPPVPLLVPHRATETCEVMKYTIPKDSQVLVNVWAISRDPSTWEDPLSFKPDRFLGSNLEFKGGNYEFLPFGAGRRICPGLPMANKLVPLILASLIRCFDWSLPNGEDLAKLDMKDKFGVVLQKEQPLVLVPKRRL</sequence>
<dbReference type="EMBL" id="CM009301">
    <property type="protein sequence ID" value="PNT10933.2"/>
    <property type="molecule type" value="Genomic_DNA"/>
</dbReference>
<evidence type="ECO:0000256" key="2">
    <source>
        <dbReference type="ARBA" id="ARBA00023012"/>
    </source>
</evidence>
<dbReference type="FunFam" id="1.10.10.60:FF:000007">
    <property type="entry name" value="Two-component response regulator"/>
    <property type="match status" value="1"/>
</dbReference>
<dbReference type="InterPro" id="IPR001789">
    <property type="entry name" value="Sig_transdc_resp-reg_receiver"/>
</dbReference>
<protein>
    <recommendedName>
        <fullName evidence="7">Response regulatory domain-containing protein</fullName>
    </recommendedName>
</protein>
<keyword evidence="6" id="KW-0597">Phosphoprotein</keyword>
<evidence type="ECO:0000313" key="8">
    <source>
        <dbReference type="EMBL" id="PNT10933.2"/>
    </source>
</evidence>
<dbReference type="GO" id="GO:0003677">
    <property type="term" value="F:DNA binding"/>
    <property type="evidence" value="ECO:0007669"/>
    <property type="project" value="InterPro"/>
</dbReference>
<evidence type="ECO:0000256" key="1">
    <source>
        <dbReference type="ARBA" id="ARBA00004123"/>
    </source>
</evidence>
<evidence type="ECO:0000256" key="5">
    <source>
        <dbReference type="ARBA" id="ARBA00023242"/>
    </source>
</evidence>
<keyword evidence="2" id="KW-0902">Two-component regulatory system</keyword>
<name>A0A2K1YD36_POPTR</name>
<evidence type="ECO:0000256" key="3">
    <source>
        <dbReference type="ARBA" id="ARBA00023015"/>
    </source>
</evidence>
<proteinExistence type="predicted"/>
<comment type="subcellular location">
    <subcellularLocation>
        <location evidence="1">Nucleus</location>
    </subcellularLocation>
</comment>
<keyword evidence="4" id="KW-0804">Transcription</keyword>
<dbReference type="SMR" id="A0A2K1YD36"/>
<dbReference type="PROSITE" id="PS50110">
    <property type="entry name" value="RESPONSE_REGULATORY"/>
    <property type="match status" value="1"/>
</dbReference>
<dbReference type="GO" id="GO:0005634">
    <property type="term" value="C:nucleus"/>
    <property type="evidence" value="ECO:0000318"/>
    <property type="project" value="GO_Central"/>
</dbReference>
<evidence type="ECO:0000256" key="4">
    <source>
        <dbReference type="ARBA" id="ARBA00023163"/>
    </source>
</evidence>
<keyword evidence="9" id="KW-1185">Reference proteome</keyword>